<dbReference type="InterPro" id="IPR050625">
    <property type="entry name" value="ParA/MinD_ATPase"/>
</dbReference>
<evidence type="ECO:0000313" key="3">
    <source>
        <dbReference type="EMBL" id="CCO49817.1"/>
    </source>
</evidence>
<accession>A0AAV2VYZ7</accession>
<proteinExistence type="predicted"/>
<dbReference type="RefSeq" id="WP_022613837.1">
    <property type="nucleotide sequence ID" value="NZ_LK391965.1"/>
</dbReference>
<evidence type="ECO:0000313" key="4">
    <source>
        <dbReference type="Proteomes" id="UP000018211"/>
    </source>
</evidence>
<dbReference type="InterPro" id="IPR027417">
    <property type="entry name" value="P-loop_NTPase"/>
</dbReference>
<dbReference type="Gene3D" id="3.40.50.300">
    <property type="entry name" value="P-loop containing nucleotide triphosphate hydrolases"/>
    <property type="match status" value="1"/>
</dbReference>
<evidence type="ECO:0000256" key="2">
    <source>
        <dbReference type="ARBA" id="ARBA00022840"/>
    </source>
</evidence>
<dbReference type="EMBL" id="CAOF01000187">
    <property type="protein sequence ID" value="CCO49817.1"/>
    <property type="molecule type" value="Genomic_DNA"/>
</dbReference>
<evidence type="ECO:0000256" key="1">
    <source>
        <dbReference type="ARBA" id="ARBA00022741"/>
    </source>
</evidence>
<dbReference type="GO" id="GO:0005829">
    <property type="term" value="C:cytosol"/>
    <property type="evidence" value="ECO:0007669"/>
    <property type="project" value="TreeGrafter"/>
</dbReference>
<name>A0AAV2VYZ7_9VIBR</name>
<dbReference type="AlphaFoldDB" id="A0AAV2VYZ7"/>
<dbReference type="PANTHER" id="PTHR43384:SF6">
    <property type="entry name" value="SEPTUM SITE-DETERMINING PROTEIN MIND HOMOLOG, CHLOROPLASTIC"/>
    <property type="match status" value="1"/>
</dbReference>
<dbReference type="GO" id="GO:0005524">
    <property type="term" value="F:ATP binding"/>
    <property type="evidence" value="ECO:0007669"/>
    <property type="project" value="UniProtKB-KW"/>
</dbReference>
<sequence length="409" mass="45497">MFDLVDLLKTDSPKEEQEEKITTVLFHQTEECKNLVEEAYRFEGISAPAVLENTDADIRKHIRESTIEIVIVELNVSDDVTKDMQQISHLLPNHASVIVIGSEDAISTIRNLKDMGFYYLFWPVTKPELIDFVRNVNDNRHRNSGLGKSRSAKKVAVVGGKGGAGASLLAVEMAYELTNKKDSSCVIVDHSFIGGNLDILLSMKRFKKRSISPGALSANLDLSYAQSMTTTVNPMLSLLSVDSDELNETQLKEYTRALATQLSDQNNFIIEDLSWSSFQKSDLEYMASECDIVVLVVEPTVSCLRSAASVMMNMETLNSTARFITVLNYTMPEKTATVTKQDVVKFLKQPIDVVCPYEPKIGEWILGGKRVGDSKLSISESIHALTALLLGESLEKSKPNIFKKLFKKA</sequence>
<comment type="caution">
    <text evidence="3">The sequence shown here is derived from an EMBL/GenBank/DDBJ whole genome shotgun (WGS) entry which is preliminary data.</text>
</comment>
<dbReference type="Proteomes" id="UP000018211">
    <property type="component" value="Unassembled WGS sequence"/>
</dbReference>
<keyword evidence="1" id="KW-0547">Nucleotide-binding</keyword>
<organism evidence="3 4">
    <name type="scientific">Vibrio nigripulchritudo SOn1</name>
    <dbReference type="NCBI Taxonomy" id="1238450"/>
    <lineage>
        <taxon>Bacteria</taxon>
        <taxon>Pseudomonadati</taxon>
        <taxon>Pseudomonadota</taxon>
        <taxon>Gammaproteobacteria</taxon>
        <taxon>Vibrionales</taxon>
        <taxon>Vibrionaceae</taxon>
        <taxon>Vibrio</taxon>
    </lineage>
</organism>
<protein>
    <submittedName>
        <fullName evidence="3">ATPase</fullName>
    </submittedName>
</protein>
<dbReference type="GO" id="GO:0016887">
    <property type="term" value="F:ATP hydrolysis activity"/>
    <property type="evidence" value="ECO:0007669"/>
    <property type="project" value="TreeGrafter"/>
</dbReference>
<dbReference type="GO" id="GO:0051782">
    <property type="term" value="P:negative regulation of cell division"/>
    <property type="evidence" value="ECO:0007669"/>
    <property type="project" value="TreeGrafter"/>
</dbReference>
<reference evidence="3 4" key="1">
    <citation type="journal article" date="2013" name="ISME J.">
        <title>Comparative genomics of pathogenic lineages of Vibrio nigripulchritudo identifies virulence-associated traits.</title>
        <authorList>
            <person name="Goudenege D."/>
            <person name="Labreuche Y."/>
            <person name="Krin E."/>
            <person name="Ansquer D."/>
            <person name="Mangenot S."/>
            <person name="Calteau A."/>
            <person name="Medigue C."/>
            <person name="Mazel D."/>
            <person name="Polz M.F."/>
            <person name="Le Roux F."/>
        </authorList>
    </citation>
    <scope>NUCLEOTIDE SEQUENCE [LARGE SCALE GENOMIC DNA]</scope>
    <source>
        <strain evidence="3 4">SOn1</strain>
    </source>
</reference>
<dbReference type="PANTHER" id="PTHR43384">
    <property type="entry name" value="SEPTUM SITE-DETERMINING PROTEIN MIND HOMOLOG, CHLOROPLASTIC-RELATED"/>
    <property type="match status" value="1"/>
</dbReference>
<gene>
    <name evidence="3" type="ORF">VIBNISOn1_900041</name>
</gene>
<keyword evidence="2" id="KW-0067">ATP-binding</keyword>
<dbReference type="GO" id="GO:0009898">
    <property type="term" value="C:cytoplasmic side of plasma membrane"/>
    <property type="evidence" value="ECO:0007669"/>
    <property type="project" value="TreeGrafter"/>
</dbReference>
<dbReference type="SUPFAM" id="SSF52540">
    <property type="entry name" value="P-loop containing nucleoside triphosphate hydrolases"/>
    <property type="match status" value="1"/>
</dbReference>
<dbReference type="Gene3D" id="3.40.50.2300">
    <property type="match status" value="1"/>
</dbReference>